<comment type="caution">
    <text evidence="1">The sequence shown here is derived from an EMBL/GenBank/DDBJ whole genome shotgun (WGS) entry which is preliminary data.</text>
</comment>
<evidence type="ECO:0000313" key="2">
    <source>
        <dbReference type="Proteomes" id="UP001374599"/>
    </source>
</evidence>
<keyword evidence="2" id="KW-1185">Reference proteome</keyword>
<proteinExistence type="predicted"/>
<sequence>MLSVVVTLITLSSLGMLLCFRGKKSLYPVVYIGKKLLALLDEDFLYINVFIILSTSLAGASILGTIAIFLYHNFNDLTSYIYVDGFVSTALHLTKYLIYIYDMNNDVTQVIVKLVLFIIGVMTQFINERDAEYQ</sequence>
<organism evidence="1 2">
    <name type="scientific">Vallitalea maricola</name>
    <dbReference type="NCBI Taxonomy" id="3074433"/>
    <lineage>
        <taxon>Bacteria</taxon>
        <taxon>Bacillati</taxon>
        <taxon>Bacillota</taxon>
        <taxon>Clostridia</taxon>
        <taxon>Lachnospirales</taxon>
        <taxon>Vallitaleaceae</taxon>
        <taxon>Vallitalea</taxon>
    </lineage>
</organism>
<evidence type="ECO:0000313" key="1">
    <source>
        <dbReference type="EMBL" id="GMQ62188.1"/>
    </source>
</evidence>
<dbReference type="Proteomes" id="UP001374599">
    <property type="component" value="Unassembled WGS sequence"/>
</dbReference>
<reference evidence="1" key="1">
    <citation type="submission" date="2023-09" db="EMBL/GenBank/DDBJ databases">
        <title>Vallitalea sediminicola and Vallitalea maricola sp. nov., anaerobic bacteria isolated from marine sediment.</title>
        <authorList>
            <person name="Hirano S."/>
            <person name="Maeda A."/>
            <person name="Terahara T."/>
            <person name="Mori K."/>
            <person name="Hamada M."/>
            <person name="Matsumoto R."/>
            <person name="Kobayashi T."/>
        </authorList>
    </citation>
    <scope>NUCLEOTIDE SEQUENCE</scope>
    <source>
        <strain evidence="1">AN17-2</strain>
    </source>
</reference>
<accession>A0ACB5UJU5</accession>
<gene>
    <name evidence="1" type="ORF">AN2V17_14190</name>
</gene>
<protein>
    <submittedName>
        <fullName evidence="1">Uncharacterized protein</fullName>
    </submittedName>
</protein>
<dbReference type="EMBL" id="BTPU01000020">
    <property type="protein sequence ID" value="GMQ62188.1"/>
    <property type="molecule type" value="Genomic_DNA"/>
</dbReference>
<name>A0ACB5UJU5_9FIRM</name>